<dbReference type="PANTHER" id="PTHR43685:SF2">
    <property type="entry name" value="GLYCOSYLTRANSFERASE 2-LIKE DOMAIN-CONTAINING PROTEIN"/>
    <property type="match status" value="1"/>
</dbReference>
<dbReference type="KEGG" id="tel:tlr2358"/>
<dbReference type="eggNOG" id="COG0463">
    <property type="taxonomic scope" value="Bacteria"/>
</dbReference>
<dbReference type="EnsemblBacteria" id="BAC09910">
    <property type="protein sequence ID" value="BAC09910"/>
    <property type="gene ID" value="BAC09910"/>
</dbReference>
<dbReference type="Pfam" id="PF00535">
    <property type="entry name" value="Glycos_transf_2"/>
    <property type="match status" value="1"/>
</dbReference>
<dbReference type="RefSeq" id="WP_011058191.1">
    <property type="nucleotide sequence ID" value="NC_004113.1"/>
</dbReference>
<dbReference type="AlphaFoldDB" id="Q8DGF9"/>
<dbReference type="STRING" id="197221.gene:10748978"/>
<gene>
    <name evidence="2" type="ordered locus">tlr2358</name>
</gene>
<dbReference type="EMBL" id="BA000039">
    <property type="protein sequence ID" value="BAC09910.1"/>
    <property type="molecule type" value="Genomic_DNA"/>
</dbReference>
<reference evidence="2 3" key="1">
    <citation type="journal article" date="2002" name="DNA Res.">
        <title>Complete genome structure of the thermophilic cyanobacterium Thermosynechococcus elongatus BP-1.</title>
        <authorList>
            <person name="Nakamura Y."/>
            <person name="Kaneko T."/>
            <person name="Sato S."/>
            <person name="Ikeuchi M."/>
            <person name="Katoh H."/>
            <person name="Sasamoto S."/>
            <person name="Watanabe A."/>
            <person name="Iriguchi M."/>
            <person name="Kawashima K."/>
            <person name="Kimura T."/>
            <person name="Kishida Y."/>
            <person name="Kiyokawa C."/>
            <person name="Kohara M."/>
            <person name="Matsumoto M."/>
            <person name="Matsuno A."/>
            <person name="Nakazaki N."/>
            <person name="Shimpo S."/>
            <person name="Sugimoto M."/>
            <person name="Takeuchi C."/>
            <person name="Yamada M."/>
            <person name="Tabata S."/>
        </authorList>
    </citation>
    <scope>NUCLEOTIDE SEQUENCE [LARGE SCALE GENOMIC DNA]</scope>
    <source>
        <strain evidence="3">IAM M-273 / NIES-2133 / BP-1</strain>
    </source>
</reference>
<dbReference type="CDD" id="cd00761">
    <property type="entry name" value="Glyco_tranf_GTA_type"/>
    <property type="match status" value="1"/>
</dbReference>
<dbReference type="CAZy" id="GT2">
    <property type="family name" value="Glycosyltransferase Family 2"/>
</dbReference>
<dbReference type="SUPFAM" id="SSF53448">
    <property type="entry name" value="Nucleotide-diphospho-sugar transferases"/>
    <property type="match status" value="1"/>
</dbReference>
<dbReference type="Gene3D" id="3.90.550.10">
    <property type="entry name" value="Spore Coat Polysaccharide Biosynthesis Protein SpsA, Chain A"/>
    <property type="match status" value="1"/>
</dbReference>
<accession>Q8DGF9</accession>
<dbReference type="InterPro" id="IPR050834">
    <property type="entry name" value="Glycosyltransf_2"/>
</dbReference>
<organism evidence="2 3">
    <name type="scientific">Thermosynechococcus vestitus (strain NIES-2133 / IAM M-273 / BP-1)</name>
    <dbReference type="NCBI Taxonomy" id="197221"/>
    <lineage>
        <taxon>Bacteria</taxon>
        <taxon>Bacillati</taxon>
        <taxon>Cyanobacteriota</taxon>
        <taxon>Cyanophyceae</taxon>
        <taxon>Acaryochloridales</taxon>
        <taxon>Thermosynechococcaceae</taxon>
        <taxon>Thermosynechococcus</taxon>
    </lineage>
</organism>
<sequence>MTEGLAVELAGLRSFSIVMPAYNVVTQRGERIFRETLESIAASCRYLQQHFPYTPEGELILISDGSTDRTCDVAMAGWPNAVPLQLVGLPTNVGIAAARNIGVRLAKGEVIFFCDADDLYRPEHLFLALSVLNQPLPEPYAPAYFGAVRTGVYCRDRLHPYWHKSLEQTLVLNLAVRREVHEFIGGFPEDEVFRQFRYGAEDVAYAYWLHQFCHTARLEQRTVEYRRFPNSVFDRQLKKFQAAPGTVADDLDEGDRQQEAQIRQIMATRLQELQAKAAQGVA</sequence>
<dbReference type="InterPro" id="IPR029044">
    <property type="entry name" value="Nucleotide-diphossugar_trans"/>
</dbReference>
<protein>
    <submittedName>
        <fullName evidence="2">Tlr2358 protein</fullName>
    </submittedName>
</protein>
<evidence type="ECO:0000313" key="3">
    <source>
        <dbReference type="Proteomes" id="UP000000440"/>
    </source>
</evidence>
<evidence type="ECO:0000259" key="1">
    <source>
        <dbReference type="Pfam" id="PF00535"/>
    </source>
</evidence>
<dbReference type="PANTHER" id="PTHR43685">
    <property type="entry name" value="GLYCOSYLTRANSFERASE"/>
    <property type="match status" value="1"/>
</dbReference>
<evidence type="ECO:0000313" key="2">
    <source>
        <dbReference type="EMBL" id="BAC09910.1"/>
    </source>
</evidence>
<name>Q8DGF9_THEVB</name>
<dbReference type="InterPro" id="IPR001173">
    <property type="entry name" value="Glyco_trans_2-like"/>
</dbReference>
<keyword evidence="3" id="KW-1185">Reference proteome</keyword>
<proteinExistence type="predicted"/>
<dbReference type="Proteomes" id="UP000000440">
    <property type="component" value="Chromosome"/>
</dbReference>
<feature type="domain" description="Glycosyltransferase 2-like" evidence="1">
    <location>
        <begin position="16"/>
        <end position="134"/>
    </location>
</feature>